<dbReference type="Proteomes" id="UP000016931">
    <property type="component" value="Unassembled WGS sequence"/>
</dbReference>
<sequence>MGCRVKFSRARWFPGQDRWVITTWSQKRWHSLQDHLYCQHRYGSMLRQADSMSASGSTGHGWSHVSCSTGRVIDAILEATRGHPRGRGRKHPLHIREESKSEVFRQSRSLVVAAASMTARKVRVRVRSWHVICVTRFAMLYVSH</sequence>
<dbReference type="EMBL" id="KB456267">
    <property type="protein sequence ID" value="EMF10970.1"/>
    <property type="molecule type" value="Genomic_DNA"/>
</dbReference>
<reference evidence="1 2" key="1">
    <citation type="journal article" date="2012" name="PLoS Pathog.">
        <title>Diverse lifestyles and strategies of plant pathogenesis encoded in the genomes of eighteen Dothideomycetes fungi.</title>
        <authorList>
            <person name="Ohm R.A."/>
            <person name="Feau N."/>
            <person name="Henrissat B."/>
            <person name="Schoch C.L."/>
            <person name="Horwitz B.A."/>
            <person name="Barry K.W."/>
            <person name="Condon B.J."/>
            <person name="Copeland A.C."/>
            <person name="Dhillon B."/>
            <person name="Glaser F."/>
            <person name="Hesse C.N."/>
            <person name="Kosti I."/>
            <person name="LaButti K."/>
            <person name="Lindquist E.A."/>
            <person name="Lucas S."/>
            <person name="Salamov A.A."/>
            <person name="Bradshaw R.E."/>
            <person name="Ciuffetti L."/>
            <person name="Hamelin R.C."/>
            <person name="Kema G.H.J."/>
            <person name="Lawrence C."/>
            <person name="Scott J.A."/>
            <person name="Spatafora J.W."/>
            <person name="Turgeon B.G."/>
            <person name="de Wit P.J.G.M."/>
            <person name="Zhong S."/>
            <person name="Goodwin S.B."/>
            <person name="Grigoriev I.V."/>
        </authorList>
    </citation>
    <scope>NUCLEOTIDE SEQUENCE [LARGE SCALE GENOMIC DNA]</scope>
    <source>
        <strain evidence="1 2">SO2202</strain>
    </source>
</reference>
<name>N1QES7_SPHMS</name>
<organism evidence="1 2">
    <name type="scientific">Sphaerulina musiva (strain SO2202)</name>
    <name type="common">Poplar stem canker fungus</name>
    <name type="synonym">Septoria musiva</name>
    <dbReference type="NCBI Taxonomy" id="692275"/>
    <lineage>
        <taxon>Eukaryota</taxon>
        <taxon>Fungi</taxon>
        <taxon>Dikarya</taxon>
        <taxon>Ascomycota</taxon>
        <taxon>Pezizomycotina</taxon>
        <taxon>Dothideomycetes</taxon>
        <taxon>Dothideomycetidae</taxon>
        <taxon>Mycosphaerellales</taxon>
        <taxon>Mycosphaerellaceae</taxon>
        <taxon>Sphaerulina</taxon>
    </lineage>
</organism>
<protein>
    <submittedName>
        <fullName evidence="1">Uncharacterized protein</fullName>
    </submittedName>
</protein>
<dbReference type="RefSeq" id="XP_016759091.1">
    <property type="nucleotide sequence ID" value="XM_016906462.1"/>
</dbReference>
<evidence type="ECO:0000313" key="1">
    <source>
        <dbReference type="EMBL" id="EMF10970.1"/>
    </source>
</evidence>
<dbReference type="GeneID" id="27903599"/>
<gene>
    <name evidence="1" type="ORF">SEPMUDRAFT_150897</name>
</gene>
<dbReference type="HOGENOM" id="CLU_1797677_0_0_1"/>
<accession>N1QES7</accession>
<evidence type="ECO:0000313" key="2">
    <source>
        <dbReference type="Proteomes" id="UP000016931"/>
    </source>
</evidence>
<proteinExistence type="predicted"/>
<dbReference type="AlphaFoldDB" id="N1QES7"/>
<keyword evidence="2" id="KW-1185">Reference proteome</keyword>